<dbReference type="GO" id="GO:0016787">
    <property type="term" value="F:hydrolase activity"/>
    <property type="evidence" value="ECO:0007669"/>
    <property type="project" value="UniProtKB-KW"/>
</dbReference>
<dbReference type="Proteomes" id="UP000002881">
    <property type="component" value="Chromosome"/>
</dbReference>
<dbReference type="RefSeq" id="WP_014730082.1">
    <property type="nucleotide sequence ID" value="NC_017934.1"/>
</dbReference>
<dbReference type="EC" id="3.1.-.-" evidence="1"/>
<dbReference type="STRING" id="660470.Theba_0178"/>
<keyword evidence="1" id="KW-0255">Endonuclease</keyword>
<accession>I2F1W5</accession>
<dbReference type="GO" id="GO:0004521">
    <property type="term" value="F:RNA endonuclease activity"/>
    <property type="evidence" value="ECO:0007669"/>
    <property type="project" value="TreeGrafter"/>
</dbReference>
<proteinExistence type="inferred from homology"/>
<evidence type="ECO:0000256" key="1">
    <source>
        <dbReference type="PIRNR" id="PIRNR033490"/>
    </source>
</evidence>
<dbReference type="PIRSF" id="PIRSF033490">
    <property type="entry name" value="MazF"/>
    <property type="match status" value="1"/>
</dbReference>
<dbReference type="GeneID" id="87106035"/>
<dbReference type="GO" id="GO:0016075">
    <property type="term" value="P:rRNA catabolic process"/>
    <property type="evidence" value="ECO:0007669"/>
    <property type="project" value="TreeGrafter"/>
</dbReference>
<dbReference type="GO" id="GO:0003677">
    <property type="term" value="F:DNA binding"/>
    <property type="evidence" value="ECO:0007669"/>
    <property type="project" value="InterPro"/>
</dbReference>
<dbReference type="EMBL" id="CP003532">
    <property type="protein sequence ID" value="AFK05918.1"/>
    <property type="molecule type" value="Genomic_DNA"/>
</dbReference>
<name>I2F1W5_9BACT</name>
<protein>
    <recommendedName>
        <fullName evidence="1">mRNA interferase</fullName>
        <ecNumber evidence="1">3.1.-.-</ecNumber>
    </recommendedName>
</protein>
<dbReference type="AlphaFoldDB" id="I2F1W5"/>
<keyword evidence="1" id="KW-0540">Nuclease</keyword>
<dbReference type="GO" id="GO:0006402">
    <property type="term" value="P:mRNA catabolic process"/>
    <property type="evidence" value="ECO:0007669"/>
    <property type="project" value="TreeGrafter"/>
</dbReference>
<dbReference type="PANTHER" id="PTHR33988:SF1">
    <property type="entry name" value="ENDORIBONUCLEASE MAZF7-RELATED"/>
    <property type="match status" value="1"/>
</dbReference>
<keyword evidence="1" id="KW-0378">Hydrolase</keyword>
<dbReference type="InterPro" id="IPR011067">
    <property type="entry name" value="Plasmid_toxin/cell-grow_inhib"/>
</dbReference>
<keyword evidence="3" id="KW-1185">Reference proteome</keyword>
<reference evidence="2 3" key="1">
    <citation type="journal article" date="2012" name="Genome Biol. Evol.">
        <title>Genome Sequence of the Mesophilic Thermotogales Bacterium Mesotoga prima MesG1.Ag.4.2 Reveals the Largest Thermotogales Genome To Date.</title>
        <authorList>
            <person name="Zhaxybayeva O."/>
            <person name="Swithers K.S."/>
            <person name="Foght J."/>
            <person name="Green A.G."/>
            <person name="Bruce D."/>
            <person name="Detter C."/>
            <person name="Han S."/>
            <person name="Teshima H."/>
            <person name="Han J."/>
            <person name="Woyke T."/>
            <person name="Pitluck S."/>
            <person name="Nolan M."/>
            <person name="Ivanova N."/>
            <person name="Pati A."/>
            <person name="Land M.L."/>
            <person name="Dlutek M."/>
            <person name="Doolittle W.F."/>
            <person name="Noll K.M."/>
            <person name="Nesbo C.L."/>
        </authorList>
    </citation>
    <scope>NUCLEOTIDE SEQUENCE [LARGE SCALE GENOMIC DNA]</scope>
    <source>
        <strain evidence="3">mesG1.Ag.4.2</strain>
    </source>
</reference>
<sequence length="116" mass="13058">MNRELPLRGEIWLANLSPTRGREQSGFRPCLVISVDQFNHGPAELVIVVPLTSKNKSIPLHVEISGEQTGLDVTSYIKTEDLRSISRNRLEKKIGQVSEEVILDVLDRIKILLDIT</sequence>
<gene>
    <name evidence="2" type="ORF">Theba_0178</name>
</gene>
<dbReference type="PANTHER" id="PTHR33988">
    <property type="entry name" value="ENDORIBONUCLEASE MAZF-RELATED"/>
    <property type="match status" value="1"/>
</dbReference>
<dbReference type="KEGG" id="mpg:Theba_0178"/>
<dbReference type="InterPro" id="IPR003477">
    <property type="entry name" value="PemK-like"/>
</dbReference>
<evidence type="ECO:0000313" key="3">
    <source>
        <dbReference type="Proteomes" id="UP000002881"/>
    </source>
</evidence>
<dbReference type="HOGENOM" id="CLU_121823_1_1_0"/>
<comment type="similarity">
    <text evidence="1">Belongs to the PemK/MazF family.</text>
</comment>
<dbReference type="eggNOG" id="COG2337">
    <property type="taxonomic scope" value="Bacteria"/>
</dbReference>
<comment type="function">
    <text evidence="1">Toxic component of a type II toxin-antitoxin (TA) system.</text>
</comment>
<dbReference type="Gene3D" id="2.30.30.110">
    <property type="match status" value="1"/>
</dbReference>
<organism evidence="2 3">
    <name type="scientific">Mesotoga prima MesG1.Ag.4.2</name>
    <dbReference type="NCBI Taxonomy" id="660470"/>
    <lineage>
        <taxon>Bacteria</taxon>
        <taxon>Thermotogati</taxon>
        <taxon>Thermotogota</taxon>
        <taxon>Thermotogae</taxon>
        <taxon>Kosmotogales</taxon>
        <taxon>Kosmotogaceae</taxon>
        <taxon>Mesotoga</taxon>
    </lineage>
</organism>
<evidence type="ECO:0000313" key="2">
    <source>
        <dbReference type="EMBL" id="AFK05918.1"/>
    </source>
</evidence>
<dbReference type="Pfam" id="PF02452">
    <property type="entry name" value="PemK_toxin"/>
    <property type="match status" value="1"/>
</dbReference>
<dbReference type="SUPFAM" id="SSF50118">
    <property type="entry name" value="Cell growth inhibitor/plasmid maintenance toxic component"/>
    <property type="match status" value="1"/>
</dbReference>